<dbReference type="PANTHER" id="PTHR24353:SF147">
    <property type="entry name" value="CGMP-DEPENDENT SERINE_THREONIN PROTEIN KINASE-RELATED"/>
    <property type="match status" value="1"/>
</dbReference>
<dbReference type="GO" id="GO:0004674">
    <property type="term" value="F:protein serine/threonine kinase activity"/>
    <property type="evidence" value="ECO:0007669"/>
    <property type="project" value="UniProtKB-KW"/>
</dbReference>
<dbReference type="PROSITE" id="PS50011">
    <property type="entry name" value="PROTEIN_KINASE_DOM"/>
    <property type="match status" value="1"/>
</dbReference>
<keyword evidence="9" id="KW-1185">Reference proteome</keyword>
<dbReference type="AlphaFoldDB" id="A0AAE0SW84"/>
<keyword evidence="1" id="KW-0723">Serine/threonine-protein kinase</keyword>
<keyword evidence="5 6" id="KW-0067">ATP-binding</keyword>
<keyword evidence="3 6" id="KW-0547">Nucleotide-binding</keyword>
<protein>
    <recommendedName>
        <fullName evidence="7">Protein kinase domain-containing protein</fullName>
    </recommendedName>
</protein>
<dbReference type="Gene3D" id="3.30.200.20">
    <property type="entry name" value="Phosphorylase Kinase, domain 1"/>
    <property type="match status" value="1"/>
</dbReference>
<name>A0AAE0SW84_9BIVA</name>
<organism evidence="8 9">
    <name type="scientific">Potamilus streckersoni</name>
    <dbReference type="NCBI Taxonomy" id="2493646"/>
    <lineage>
        <taxon>Eukaryota</taxon>
        <taxon>Metazoa</taxon>
        <taxon>Spiralia</taxon>
        <taxon>Lophotrochozoa</taxon>
        <taxon>Mollusca</taxon>
        <taxon>Bivalvia</taxon>
        <taxon>Autobranchia</taxon>
        <taxon>Heteroconchia</taxon>
        <taxon>Palaeoheterodonta</taxon>
        <taxon>Unionida</taxon>
        <taxon>Unionoidea</taxon>
        <taxon>Unionidae</taxon>
        <taxon>Ambleminae</taxon>
        <taxon>Lampsilini</taxon>
        <taxon>Potamilus</taxon>
    </lineage>
</organism>
<dbReference type="PANTHER" id="PTHR24353">
    <property type="entry name" value="CYCLIC NUCLEOTIDE-DEPENDENT PROTEIN KINASE"/>
    <property type="match status" value="1"/>
</dbReference>
<keyword evidence="4" id="KW-0418">Kinase</keyword>
<keyword evidence="2" id="KW-0808">Transferase</keyword>
<evidence type="ECO:0000256" key="3">
    <source>
        <dbReference type="ARBA" id="ARBA00022741"/>
    </source>
</evidence>
<dbReference type="Pfam" id="PF00069">
    <property type="entry name" value="Pkinase"/>
    <property type="match status" value="1"/>
</dbReference>
<dbReference type="SUPFAM" id="SSF56112">
    <property type="entry name" value="Protein kinase-like (PK-like)"/>
    <property type="match status" value="1"/>
</dbReference>
<dbReference type="InterPro" id="IPR017441">
    <property type="entry name" value="Protein_kinase_ATP_BS"/>
</dbReference>
<feature type="binding site" evidence="6">
    <location>
        <position position="64"/>
    </location>
    <ligand>
        <name>ATP</name>
        <dbReference type="ChEBI" id="CHEBI:30616"/>
    </ligand>
</feature>
<comment type="caution">
    <text evidence="8">The sequence shown here is derived from an EMBL/GenBank/DDBJ whole genome shotgun (WGS) entry which is preliminary data.</text>
</comment>
<dbReference type="InterPro" id="IPR011009">
    <property type="entry name" value="Kinase-like_dom_sf"/>
</dbReference>
<accession>A0AAE0SW84</accession>
<evidence type="ECO:0000256" key="1">
    <source>
        <dbReference type="ARBA" id="ARBA00022527"/>
    </source>
</evidence>
<reference evidence="8" key="2">
    <citation type="journal article" date="2021" name="Genome Biol. Evol.">
        <title>Developing a high-quality reference genome for a parasitic bivalve with doubly uniparental inheritance (Bivalvia: Unionida).</title>
        <authorList>
            <person name="Smith C.H."/>
        </authorList>
    </citation>
    <scope>NUCLEOTIDE SEQUENCE</scope>
    <source>
        <strain evidence="8">CHS0354</strain>
        <tissue evidence="8">Mantle</tissue>
    </source>
</reference>
<dbReference type="GO" id="GO:0005524">
    <property type="term" value="F:ATP binding"/>
    <property type="evidence" value="ECO:0007669"/>
    <property type="project" value="UniProtKB-UniRule"/>
</dbReference>
<sequence>MSTSYVFICSVNDVLQFRPSSLEREIGKLKLEDLHLVTPLGAGGFGRVILVQENNNSSASYALKMLNKQHIVAIGQQTRVLNEKNIMEELRSDFIVRLYKTFKDEEYLYLLMEPCLGGELFMLLCEE</sequence>
<dbReference type="PROSITE" id="PS00107">
    <property type="entry name" value="PROTEIN_KINASE_ATP"/>
    <property type="match status" value="1"/>
</dbReference>
<evidence type="ECO:0000256" key="2">
    <source>
        <dbReference type="ARBA" id="ARBA00022679"/>
    </source>
</evidence>
<proteinExistence type="predicted"/>
<gene>
    <name evidence="8" type="ORF">CHS0354_012822</name>
</gene>
<evidence type="ECO:0000256" key="6">
    <source>
        <dbReference type="PROSITE-ProRule" id="PRU10141"/>
    </source>
</evidence>
<feature type="domain" description="Protein kinase" evidence="7">
    <location>
        <begin position="34"/>
        <end position="127"/>
    </location>
</feature>
<dbReference type="Proteomes" id="UP001195483">
    <property type="component" value="Unassembled WGS sequence"/>
</dbReference>
<evidence type="ECO:0000256" key="5">
    <source>
        <dbReference type="ARBA" id="ARBA00022840"/>
    </source>
</evidence>
<dbReference type="EMBL" id="JAEAOA010000772">
    <property type="protein sequence ID" value="KAK3599214.1"/>
    <property type="molecule type" value="Genomic_DNA"/>
</dbReference>
<evidence type="ECO:0000313" key="9">
    <source>
        <dbReference type="Proteomes" id="UP001195483"/>
    </source>
</evidence>
<dbReference type="InterPro" id="IPR000719">
    <property type="entry name" value="Prot_kinase_dom"/>
</dbReference>
<evidence type="ECO:0000313" key="8">
    <source>
        <dbReference type="EMBL" id="KAK3599214.1"/>
    </source>
</evidence>
<evidence type="ECO:0000259" key="7">
    <source>
        <dbReference type="PROSITE" id="PS50011"/>
    </source>
</evidence>
<reference evidence="8" key="3">
    <citation type="submission" date="2023-05" db="EMBL/GenBank/DDBJ databases">
        <authorList>
            <person name="Smith C.H."/>
        </authorList>
    </citation>
    <scope>NUCLEOTIDE SEQUENCE</scope>
    <source>
        <strain evidence="8">CHS0354</strain>
        <tissue evidence="8">Mantle</tissue>
    </source>
</reference>
<evidence type="ECO:0000256" key="4">
    <source>
        <dbReference type="ARBA" id="ARBA00022777"/>
    </source>
</evidence>
<dbReference type="FunFam" id="3.30.200.20:FF:000042">
    <property type="entry name" value="Aurora kinase A"/>
    <property type="match status" value="1"/>
</dbReference>
<reference evidence="8" key="1">
    <citation type="journal article" date="2021" name="Genome Biol. Evol.">
        <title>A High-Quality Reference Genome for a Parasitic Bivalve with Doubly Uniparental Inheritance (Bivalvia: Unionida).</title>
        <authorList>
            <person name="Smith C.H."/>
        </authorList>
    </citation>
    <scope>NUCLEOTIDE SEQUENCE</scope>
    <source>
        <strain evidence="8">CHS0354</strain>
    </source>
</reference>